<protein>
    <submittedName>
        <fullName evidence="3">ATP-dependent zinc protease</fullName>
    </submittedName>
</protein>
<organism evidence="3 4">
    <name type="scientific">Marinobacter halodurans</name>
    <dbReference type="NCBI Taxonomy" id="2528979"/>
    <lineage>
        <taxon>Bacteria</taxon>
        <taxon>Pseudomonadati</taxon>
        <taxon>Pseudomonadota</taxon>
        <taxon>Gammaproteobacteria</taxon>
        <taxon>Pseudomonadales</taxon>
        <taxon>Marinobacteraceae</taxon>
        <taxon>Marinobacter</taxon>
    </lineage>
</organism>
<keyword evidence="3" id="KW-0645">Protease</keyword>
<accession>A0ABY1ZUL9</accession>
<evidence type="ECO:0000259" key="2">
    <source>
        <dbReference type="Pfam" id="PF05618"/>
    </source>
</evidence>
<comment type="caution">
    <text evidence="3">The sequence shown here is derived from an EMBL/GenBank/DDBJ whole genome shotgun (WGS) entry which is preliminary data.</text>
</comment>
<evidence type="ECO:0000256" key="1">
    <source>
        <dbReference type="SAM" id="MobiDB-lite"/>
    </source>
</evidence>
<dbReference type="GO" id="GO:0008233">
    <property type="term" value="F:peptidase activity"/>
    <property type="evidence" value="ECO:0007669"/>
    <property type="project" value="UniProtKB-KW"/>
</dbReference>
<dbReference type="Proteomes" id="UP000313645">
    <property type="component" value="Unassembled WGS sequence"/>
</dbReference>
<name>A0ABY1ZUL9_9GAMM</name>
<dbReference type="InterPro" id="IPR021109">
    <property type="entry name" value="Peptidase_aspartic_dom_sf"/>
</dbReference>
<feature type="domain" description="Retropepsin-like aspartic endopeptidase" evidence="2">
    <location>
        <begin position="114"/>
        <end position="246"/>
    </location>
</feature>
<evidence type="ECO:0000313" key="3">
    <source>
        <dbReference type="EMBL" id="TBW59497.1"/>
    </source>
</evidence>
<keyword evidence="4" id="KW-1185">Reference proteome</keyword>
<dbReference type="PANTHER" id="PTHR38037:SF2">
    <property type="entry name" value="ATP-DEPENDENT ZINC PROTEASE DOMAIN-CONTAINING PROTEIN-RELATED"/>
    <property type="match status" value="1"/>
</dbReference>
<sequence length="268" mass="29591">MPMRALRTLTPLALATAVGMLLAGCSGSLLVKQDDLNTLKQTETVQTGELRQLSEDLKAHHRGMVRNNNENTRALIETIREQIKPPSCPKRPQPVCSAASSNTPSSPRLQGMLVVGQLEKVHFLEPGFTYEARVDTGAETSSLDARNVTYFERNGEDWVRFDVPVPGTKDKLKTLERPLSRNARIIQASADDSERRAVVELQFAIGDHLQKAEFTLSNRKALSNTVLIGRNILRDVMLVDVGKEFATKLPAKFSSRGGQTQTAKDAQQ</sequence>
<dbReference type="Pfam" id="PF05618">
    <property type="entry name" value="Zn_protease"/>
    <property type="match status" value="1"/>
</dbReference>
<dbReference type="Gene3D" id="2.40.70.10">
    <property type="entry name" value="Acid Proteases"/>
    <property type="match status" value="1"/>
</dbReference>
<reference evidence="3 4" key="1">
    <citation type="submission" date="2019-02" db="EMBL/GenBank/DDBJ databases">
        <title>Marinobacter halodurans sp. nov., a marine bacterium isolated from sea tidal flat.</title>
        <authorList>
            <person name="Yoo Y."/>
            <person name="Lee D.W."/>
            <person name="Kim B.S."/>
            <person name="Kim J.-J."/>
        </authorList>
    </citation>
    <scope>NUCLEOTIDE SEQUENCE [LARGE SCALE GENOMIC DNA]</scope>
    <source>
        <strain evidence="3 4">YJ-S3-2</strain>
    </source>
</reference>
<dbReference type="PANTHER" id="PTHR38037">
    <property type="entry name" value="ZN_PROTEASE DOMAIN-CONTAINING PROTEIN"/>
    <property type="match status" value="1"/>
</dbReference>
<dbReference type="GO" id="GO:0006508">
    <property type="term" value="P:proteolysis"/>
    <property type="evidence" value="ECO:0007669"/>
    <property type="project" value="UniProtKB-KW"/>
</dbReference>
<feature type="region of interest" description="Disordered" evidence="1">
    <location>
        <begin position="85"/>
        <end position="104"/>
    </location>
</feature>
<dbReference type="SUPFAM" id="SSF50630">
    <property type="entry name" value="Acid proteases"/>
    <property type="match status" value="1"/>
</dbReference>
<dbReference type="EMBL" id="SJDL01000001">
    <property type="protein sequence ID" value="TBW59497.1"/>
    <property type="molecule type" value="Genomic_DNA"/>
</dbReference>
<gene>
    <name evidence="3" type="ORF">EZI54_00650</name>
</gene>
<dbReference type="PROSITE" id="PS51257">
    <property type="entry name" value="PROKAR_LIPOPROTEIN"/>
    <property type="match status" value="1"/>
</dbReference>
<dbReference type="InterPro" id="IPR008503">
    <property type="entry name" value="Asp_endopeptidase"/>
</dbReference>
<proteinExistence type="predicted"/>
<keyword evidence="3" id="KW-0378">Hydrolase</keyword>
<evidence type="ECO:0000313" key="4">
    <source>
        <dbReference type="Proteomes" id="UP000313645"/>
    </source>
</evidence>